<dbReference type="InterPro" id="IPR001460">
    <property type="entry name" value="PCN-bd_Tpept"/>
</dbReference>
<keyword evidence="17" id="KW-1133">Transmembrane helix</keyword>
<evidence type="ECO:0000256" key="5">
    <source>
        <dbReference type="ARBA" id="ARBA00022645"/>
    </source>
</evidence>
<keyword evidence="4" id="KW-1003">Cell membrane</keyword>
<dbReference type="PANTHER" id="PTHR32282:SF11">
    <property type="entry name" value="PENICILLIN-BINDING PROTEIN 1B"/>
    <property type="match status" value="1"/>
</dbReference>
<evidence type="ECO:0000256" key="9">
    <source>
        <dbReference type="ARBA" id="ARBA00022801"/>
    </source>
</evidence>
<evidence type="ECO:0000256" key="1">
    <source>
        <dbReference type="ARBA" id="ARBA00004236"/>
    </source>
</evidence>
<keyword evidence="10" id="KW-0133">Cell shape</keyword>
<dbReference type="Proteomes" id="UP000178372">
    <property type="component" value="Unassembled WGS sequence"/>
</dbReference>
<dbReference type="InterPro" id="IPR023346">
    <property type="entry name" value="Lysozyme-like_dom_sf"/>
</dbReference>
<dbReference type="Gene3D" id="3.40.710.10">
    <property type="entry name" value="DD-peptidase/beta-lactamase superfamily"/>
    <property type="match status" value="1"/>
</dbReference>
<evidence type="ECO:0000256" key="10">
    <source>
        <dbReference type="ARBA" id="ARBA00022960"/>
    </source>
</evidence>
<evidence type="ECO:0000256" key="4">
    <source>
        <dbReference type="ARBA" id="ARBA00022475"/>
    </source>
</evidence>
<comment type="catalytic activity">
    <reaction evidence="16">
        <text>[GlcNAc-(1-&gt;4)-Mur2Ac(oyl-L-Ala-gamma-D-Glu-L-Lys-D-Ala-D-Ala)](n)-di-trans,octa-cis-undecaprenyl diphosphate + beta-D-GlcNAc-(1-&gt;4)-Mur2Ac(oyl-L-Ala-gamma-D-Glu-L-Lys-D-Ala-D-Ala)-di-trans,octa-cis-undecaprenyl diphosphate = [GlcNAc-(1-&gt;4)-Mur2Ac(oyl-L-Ala-gamma-D-Glu-L-Lys-D-Ala-D-Ala)](n+1)-di-trans,octa-cis-undecaprenyl diphosphate + di-trans,octa-cis-undecaprenyl diphosphate + H(+)</text>
        <dbReference type="Rhea" id="RHEA:23708"/>
        <dbReference type="Rhea" id="RHEA-COMP:9602"/>
        <dbReference type="Rhea" id="RHEA-COMP:9603"/>
        <dbReference type="ChEBI" id="CHEBI:15378"/>
        <dbReference type="ChEBI" id="CHEBI:58405"/>
        <dbReference type="ChEBI" id="CHEBI:60033"/>
        <dbReference type="ChEBI" id="CHEBI:78435"/>
        <dbReference type="EC" id="2.4.99.28"/>
    </reaction>
</comment>
<name>A0A1F7GDB9_9BACT</name>
<dbReference type="GO" id="GO:0009252">
    <property type="term" value="P:peptidoglycan biosynthetic process"/>
    <property type="evidence" value="ECO:0007669"/>
    <property type="project" value="UniProtKB-KW"/>
</dbReference>
<dbReference type="InterPro" id="IPR013783">
    <property type="entry name" value="Ig-like_fold"/>
</dbReference>
<comment type="similarity">
    <text evidence="2">In the C-terminal section; belongs to the transpeptidase family.</text>
</comment>
<keyword evidence="14" id="KW-0961">Cell wall biogenesis/degradation</keyword>
<evidence type="ECO:0000313" key="21">
    <source>
        <dbReference type="Proteomes" id="UP000178372"/>
    </source>
</evidence>
<feature type="domain" description="Glycosyl transferase family 51" evidence="19">
    <location>
        <begin position="74"/>
        <end position="249"/>
    </location>
</feature>
<evidence type="ECO:0000259" key="18">
    <source>
        <dbReference type="Pfam" id="PF00905"/>
    </source>
</evidence>
<comment type="subcellular location">
    <subcellularLocation>
        <location evidence="1">Cell membrane</location>
    </subcellularLocation>
</comment>
<dbReference type="NCBIfam" id="TIGR02074">
    <property type="entry name" value="PBP_1a_fam"/>
    <property type="match status" value="1"/>
</dbReference>
<feature type="transmembrane region" description="Helical" evidence="17">
    <location>
        <begin position="26"/>
        <end position="49"/>
    </location>
</feature>
<dbReference type="SUPFAM" id="SSF56601">
    <property type="entry name" value="beta-lactamase/transpeptidase-like"/>
    <property type="match status" value="1"/>
</dbReference>
<evidence type="ECO:0008006" key="22">
    <source>
        <dbReference type="Google" id="ProtNLM"/>
    </source>
</evidence>
<dbReference type="GO" id="GO:0005886">
    <property type="term" value="C:plasma membrane"/>
    <property type="evidence" value="ECO:0007669"/>
    <property type="project" value="UniProtKB-SubCell"/>
</dbReference>
<evidence type="ECO:0000256" key="15">
    <source>
        <dbReference type="ARBA" id="ARBA00034000"/>
    </source>
</evidence>
<organism evidence="20 21">
    <name type="scientific">Candidatus Roizmanbacteria bacterium RIFCSPHIGHO2_01_FULL_39_12b</name>
    <dbReference type="NCBI Taxonomy" id="1802030"/>
    <lineage>
        <taxon>Bacteria</taxon>
        <taxon>Candidatus Roizmaniibacteriota</taxon>
    </lineage>
</organism>
<comment type="similarity">
    <text evidence="3">In the N-terminal section; belongs to the glycosyltransferase 51 family.</text>
</comment>
<evidence type="ECO:0000313" key="20">
    <source>
        <dbReference type="EMBL" id="OGK16835.1"/>
    </source>
</evidence>
<keyword evidence="7" id="KW-0328">Glycosyltransferase</keyword>
<comment type="caution">
    <text evidence="20">The sequence shown here is derived from an EMBL/GenBank/DDBJ whole genome shotgun (WGS) entry which is preliminary data.</text>
</comment>
<evidence type="ECO:0000256" key="11">
    <source>
        <dbReference type="ARBA" id="ARBA00022984"/>
    </source>
</evidence>
<dbReference type="GO" id="GO:0030288">
    <property type="term" value="C:outer membrane-bounded periplasmic space"/>
    <property type="evidence" value="ECO:0007669"/>
    <property type="project" value="TreeGrafter"/>
</dbReference>
<dbReference type="AlphaFoldDB" id="A0A1F7GDB9"/>
<reference evidence="20 21" key="1">
    <citation type="journal article" date="2016" name="Nat. Commun.">
        <title>Thousands of microbial genomes shed light on interconnected biogeochemical processes in an aquifer system.</title>
        <authorList>
            <person name="Anantharaman K."/>
            <person name="Brown C.T."/>
            <person name="Hug L.A."/>
            <person name="Sharon I."/>
            <person name="Castelle C.J."/>
            <person name="Probst A.J."/>
            <person name="Thomas B.C."/>
            <person name="Singh A."/>
            <person name="Wilkins M.J."/>
            <person name="Karaoz U."/>
            <person name="Brodie E.L."/>
            <person name="Williams K.H."/>
            <person name="Hubbard S.S."/>
            <person name="Banfield J.F."/>
        </authorList>
    </citation>
    <scope>NUCLEOTIDE SEQUENCE [LARGE SCALE GENOMIC DNA]</scope>
</reference>
<dbReference type="SUPFAM" id="SSF53955">
    <property type="entry name" value="Lysozyme-like"/>
    <property type="match status" value="1"/>
</dbReference>
<dbReference type="GO" id="GO:0008360">
    <property type="term" value="P:regulation of cell shape"/>
    <property type="evidence" value="ECO:0007669"/>
    <property type="project" value="UniProtKB-KW"/>
</dbReference>
<dbReference type="GO" id="GO:0008955">
    <property type="term" value="F:peptidoglycan glycosyltransferase activity"/>
    <property type="evidence" value="ECO:0007669"/>
    <property type="project" value="UniProtKB-EC"/>
</dbReference>
<evidence type="ECO:0000256" key="3">
    <source>
        <dbReference type="ARBA" id="ARBA00007739"/>
    </source>
</evidence>
<keyword evidence="8" id="KW-0808">Transferase</keyword>
<sequence>MQIQSNRRILLHNRGRLFRTRLTPKILGFLIASVIGLFIIATVTVAFIARDLPAPGKVAVIEGSATEFLDREGKIIFQTYKDKNRIPVHIDEVSKYMKEATIAVEDSEFYKHKGYSIRGIIRGFFAGIFKGRFKGGSTLTQQLIKNVLLSRERTLTRKVKEFVLSSEVERRYSKNQILEMYLNEAPYGGSFWGVAAASRGYFGKDPMDLNLVESAIIAGLPQRPSYYSPFIGPDKTSYAGRARTVLRRMREERYITREEEKKASDQLLRVKFNKARSSMIAPHFVFYVKDQLIAEFGEKVLDSGLKITTTLDLASQRQAEKIVKEEVEKIKYLNATNGALVVIDSKTGEILAMVGSHDYNNEKYGAFNVATAYRQPGSALKPILYAKAFERGYTASSVIMDTETVFPNQGGEDYKPVNYDGKFRGPIQLRFALANSINIPAVKLTTMVGVKNVMQKAYDMGIVGFEPTPDNLSKYGLSLALGGAETRLLDLTSAYSVFARGGKTINTTSIIDVKDHRGRVIFKPEQKSEKQVVSPEISFIISHILSDNIARSDVFGTRSYLNIAGKTVAVKTGTTNTKRDNWTLGYTRDVTVGVWVGNNDNAPMNPKIASGVTGASPIWHRMMSELLKKYSDGFLTKPDSVVAMQIDARFGGKPKDGEAIRSEYFVTGTEPKDISSFYKKLKLSNSDSSKLANDLEIKAGDYTEKDYFVITEADPISRDDKNRWQEGIDWWAAQQGDERFKSPKDVSGNKSDEVILSFRSPNNNDRVDSNEVKFKIRVTSIDDVVKVDVLVNGQVKKTLTGNQKEIEDLLTLPDGVYELSATATNSKGKTSTSNIKIGVKVDPNAIPTETPTPTIIIPTVMP</sequence>
<dbReference type="Gene3D" id="1.10.3810.10">
    <property type="entry name" value="Biosynthetic peptidoglycan transglycosylase-like"/>
    <property type="match status" value="1"/>
</dbReference>
<keyword evidence="6" id="KW-0645">Protease</keyword>
<dbReference type="InterPro" id="IPR012338">
    <property type="entry name" value="Beta-lactam/transpept-like"/>
</dbReference>
<evidence type="ECO:0000259" key="19">
    <source>
        <dbReference type="Pfam" id="PF00912"/>
    </source>
</evidence>
<evidence type="ECO:0000256" key="16">
    <source>
        <dbReference type="ARBA" id="ARBA00049902"/>
    </source>
</evidence>
<accession>A0A1F7GDB9</accession>
<dbReference type="Pfam" id="PF00905">
    <property type="entry name" value="Transpeptidase"/>
    <property type="match status" value="1"/>
</dbReference>
<dbReference type="InterPro" id="IPR050396">
    <property type="entry name" value="Glycosyltr_51/Transpeptidase"/>
</dbReference>
<dbReference type="PANTHER" id="PTHR32282">
    <property type="entry name" value="BINDING PROTEIN TRANSPEPTIDASE, PUTATIVE-RELATED"/>
    <property type="match status" value="1"/>
</dbReference>
<dbReference type="Pfam" id="PF00912">
    <property type="entry name" value="Transgly"/>
    <property type="match status" value="1"/>
</dbReference>
<keyword evidence="5" id="KW-0121">Carboxypeptidase</keyword>
<dbReference type="GO" id="GO:0009002">
    <property type="term" value="F:serine-type D-Ala-D-Ala carboxypeptidase activity"/>
    <property type="evidence" value="ECO:0007669"/>
    <property type="project" value="UniProtKB-EC"/>
</dbReference>
<gene>
    <name evidence="20" type="ORF">A2690_03615</name>
</gene>
<dbReference type="InterPro" id="IPR001264">
    <property type="entry name" value="Glyco_trans_51"/>
</dbReference>
<proteinExistence type="inferred from homology"/>
<protein>
    <recommendedName>
        <fullName evidence="22">Penicillin-insensitive transglycosylase</fullName>
    </recommendedName>
</protein>
<dbReference type="GO" id="GO:0006508">
    <property type="term" value="P:proteolysis"/>
    <property type="evidence" value="ECO:0007669"/>
    <property type="project" value="UniProtKB-KW"/>
</dbReference>
<dbReference type="GO" id="GO:0008658">
    <property type="term" value="F:penicillin binding"/>
    <property type="evidence" value="ECO:0007669"/>
    <property type="project" value="InterPro"/>
</dbReference>
<dbReference type="Gene3D" id="2.60.40.10">
    <property type="entry name" value="Immunoglobulins"/>
    <property type="match status" value="1"/>
</dbReference>
<keyword evidence="9" id="KW-0378">Hydrolase</keyword>
<dbReference type="EMBL" id="MFZF01000010">
    <property type="protein sequence ID" value="OGK16835.1"/>
    <property type="molecule type" value="Genomic_DNA"/>
</dbReference>
<dbReference type="GO" id="GO:0071555">
    <property type="term" value="P:cell wall organization"/>
    <property type="evidence" value="ECO:0007669"/>
    <property type="project" value="UniProtKB-KW"/>
</dbReference>
<evidence type="ECO:0000256" key="17">
    <source>
        <dbReference type="SAM" id="Phobius"/>
    </source>
</evidence>
<evidence type="ECO:0000256" key="8">
    <source>
        <dbReference type="ARBA" id="ARBA00022679"/>
    </source>
</evidence>
<keyword evidence="13" id="KW-0511">Multifunctional enzyme</keyword>
<dbReference type="InterPro" id="IPR036950">
    <property type="entry name" value="PBP_transglycosylase"/>
</dbReference>
<comment type="catalytic activity">
    <reaction evidence="15">
        <text>Preferential cleavage: (Ac)2-L-Lys-D-Ala-|-D-Ala. Also transpeptidation of peptidyl-alanyl moieties that are N-acyl substituents of D-alanine.</text>
        <dbReference type="EC" id="3.4.16.4"/>
    </reaction>
</comment>
<evidence type="ECO:0000256" key="2">
    <source>
        <dbReference type="ARBA" id="ARBA00007090"/>
    </source>
</evidence>
<dbReference type="FunFam" id="1.10.3810.10:FF:000001">
    <property type="entry name" value="Penicillin-binding protein 1A"/>
    <property type="match status" value="1"/>
</dbReference>
<keyword evidence="12 17" id="KW-0472">Membrane</keyword>
<evidence type="ECO:0000256" key="7">
    <source>
        <dbReference type="ARBA" id="ARBA00022676"/>
    </source>
</evidence>
<evidence type="ECO:0000256" key="13">
    <source>
        <dbReference type="ARBA" id="ARBA00023268"/>
    </source>
</evidence>
<evidence type="ECO:0000256" key="14">
    <source>
        <dbReference type="ARBA" id="ARBA00023316"/>
    </source>
</evidence>
<keyword evidence="17" id="KW-0812">Transmembrane</keyword>
<evidence type="ECO:0000256" key="6">
    <source>
        <dbReference type="ARBA" id="ARBA00022670"/>
    </source>
</evidence>
<feature type="domain" description="Penicillin-binding protein transpeptidase" evidence="18">
    <location>
        <begin position="338"/>
        <end position="597"/>
    </location>
</feature>
<keyword evidence="11" id="KW-0573">Peptidoglycan synthesis</keyword>
<evidence type="ECO:0000256" key="12">
    <source>
        <dbReference type="ARBA" id="ARBA00023136"/>
    </source>
</evidence>